<dbReference type="InterPro" id="IPR013422">
    <property type="entry name" value="CRISPR-assoc_prot_Cas5_N"/>
</dbReference>
<dbReference type="CDD" id="cd09645">
    <property type="entry name" value="Cas5_I-E"/>
    <property type="match status" value="1"/>
</dbReference>
<dbReference type="AlphaFoldDB" id="A0A7Y9LUD1"/>
<dbReference type="InterPro" id="IPR021124">
    <property type="entry name" value="CRISPR-assoc_prot_Cas5"/>
</dbReference>
<dbReference type="Pfam" id="PF09704">
    <property type="entry name" value="Cas_Cas5d"/>
    <property type="match status" value="1"/>
</dbReference>
<dbReference type="NCBIfam" id="TIGR02593">
    <property type="entry name" value="CRISPR_cas5"/>
    <property type="match status" value="1"/>
</dbReference>
<dbReference type="InterPro" id="IPR010147">
    <property type="entry name" value="CRISPR-assoc_prot_CasD"/>
</dbReference>
<dbReference type="RefSeq" id="WP_179389473.1">
    <property type="nucleotide sequence ID" value="NZ_JACBYQ010000002.1"/>
</dbReference>
<keyword evidence="1" id="KW-0051">Antiviral defense</keyword>
<evidence type="ECO:0000256" key="1">
    <source>
        <dbReference type="ARBA" id="ARBA00023118"/>
    </source>
</evidence>
<dbReference type="NCBIfam" id="TIGR01868">
    <property type="entry name" value="casD_Cas5e"/>
    <property type="match status" value="1"/>
</dbReference>
<proteinExistence type="predicted"/>
<dbReference type="Gene3D" id="3.30.70.2660">
    <property type="match status" value="1"/>
</dbReference>
<dbReference type="Proteomes" id="UP000521748">
    <property type="component" value="Unassembled WGS sequence"/>
</dbReference>
<dbReference type="GO" id="GO:0003723">
    <property type="term" value="F:RNA binding"/>
    <property type="evidence" value="ECO:0007669"/>
    <property type="project" value="InterPro"/>
</dbReference>
<sequence>MSSLTFVLKGPLQSWGSSSRFVTRGTEQAPTKSGVIGLLAAAKGIRRTEPLTELLKLSFGVRIDQPGRLIRDFQVAKTQDGKSMPLSYRYYLGDAVFLAGVESKDDSLLEELFKALSNPVFPLYLGRRSCPPAQPFEAKLHSETLAEVFKTVDWQASPWYQKKTATDLVDVDTLLDADPLEAGVDTFRDEPISFDPRRREYGWRSVINSTVRVRNMHYVPSPKPQRGLAIEHDPLLAF</sequence>
<comment type="caution">
    <text evidence="2">The sequence shown here is derived from an EMBL/GenBank/DDBJ whole genome shotgun (WGS) entry which is preliminary data.</text>
</comment>
<dbReference type="GO" id="GO:0043571">
    <property type="term" value="P:maintenance of CRISPR repeat elements"/>
    <property type="evidence" value="ECO:0007669"/>
    <property type="project" value="InterPro"/>
</dbReference>
<name>A0A7Y9LUD1_9MICC</name>
<organism evidence="2 3">
    <name type="scientific">Psychromicrobium silvestre</name>
    <dbReference type="NCBI Taxonomy" id="1645614"/>
    <lineage>
        <taxon>Bacteria</taxon>
        <taxon>Bacillati</taxon>
        <taxon>Actinomycetota</taxon>
        <taxon>Actinomycetes</taxon>
        <taxon>Micrococcales</taxon>
        <taxon>Micrococcaceae</taxon>
        <taxon>Psychromicrobium</taxon>
    </lineage>
</organism>
<reference evidence="2 3" key="1">
    <citation type="submission" date="2020-07" db="EMBL/GenBank/DDBJ databases">
        <title>Sequencing the genomes of 1000 actinobacteria strains.</title>
        <authorList>
            <person name="Klenk H.-P."/>
        </authorList>
    </citation>
    <scope>NUCLEOTIDE SEQUENCE [LARGE SCALE GENOMIC DNA]</scope>
    <source>
        <strain evidence="2 3">DSM 102047</strain>
    </source>
</reference>
<dbReference type="GO" id="GO:0051607">
    <property type="term" value="P:defense response to virus"/>
    <property type="evidence" value="ECO:0007669"/>
    <property type="project" value="UniProtKB-KW"/>
</dbReference>
<gene>
    <name evidence="2" type="ORF">FHU41_001979</name>
</gene>
<accession>A0A7Y9LUD1</accession>
<evidence type="ECO:0000313" key="3">
    <source>
        <dbReference type="Proteomes" id="UP000521748"/>
    </source>
</evidence>
<dbReference type="EMBL" id="JACBYQ010000002">
    <property type="protein sequence ID" value="NYE95729.1"/>
    <property type="molecule type" value="Genomic_DNA"/>
</dbReference>
<protein>
    <submittedName>
        <fullName evidence="2">CRISPR system Cascade subunit CasD</fullName>
    </submittedName>
</protein>
<keyword evidence="3" id="KW-1185">Reference proteome</keyword>
<evidence type="ECO:0000313" key="2">
    <source>
        <dbReference type="EMBL" id="NYE95729.1"/>
    </source>
</evidence>